<evidence type="ECO:0000313" key="2">
    <source>
        <dbReference type="EMBL" id="MFC4560145.1"/>
    </source>
</evidence>
<protein>
    <submittedName>
        <fullName evidence="2">Uncharacterized protein</fullName>
    </submittedName>
</protein>
<reference evidence="3" key="1">
    <citation type="journal article" date="2019" name="Int. J. Syst. Evol. Microbiol.">
        <title>The Global Catalogue of Microorganisms (GCM) 10K type strain sequencing project: providing services to taxonomists for standard genome sequencing and annotation.</title>
        <authorList>
            <consortium name="The Broad Institute Genomics Platform"/>
            <consortium name="The Broad Institute Genome Sequencing Center for Infectious Disease"/>
            <person name="Wu L."/>
            <person name="Ma J."/>
        </authorList>
    </citation>
    <scope>NUCLEOTIDE SEQUENCE [LARGE SCALE GENOMIC DNA]</scope>
    <source>
        <strain evidence="3">CGMCC 4.7426</strain>
    </source>
</reference>
<comment type="caution">
    <text evidence="2">The sequence shown here is derived from an EMBL/GenBank/DDBJ whole genome shotgun (WGS) entry which is preliminary data.</text>
</comment>
<evidence type="ECO:0000313" key="3">
    <source>
        <dbReference type="Proteomes" id="UP001595989"/>
    </source>
</evidence>
<feature type="transmembrane region" description="Helical" evidence="1">
    <location>
        <begin position="44"/>
        <end position="63"/>
    </location>
</feature>
<feature type="transmembrane region" description="Helical" evidence="1">
    <location>
        <begin position="83"/>
        <end position="99"/>
    </location>
</feature>
<proteinExistence type="predicted"/>
<feature type="transmembrane region" description="Helical" evidence="1">
    <location>
        <begin position="161"/>
        <end position="186"/>
    </location>
</feature>
<accession>A0ABV9DQ45</accession>
<keyword evidence="3" id="KW-1185">Reference proteome</keyword>
<gene>
    <name evidence="2" type="ORF">ACFO3D_18465</name>
</gene>
<organism evidence="2 3">
    <name type="scientific">Virgibacillus kekensis</name>
    <dbReference type="NCBI Taxonomy" id="202261"/>
    <lineage>
        <taxon>Bacteria</taxon>
        <taxon>Bacillati</taxon>
        <taxon>Bacillota</taxon>
        <taxon>Bacilli</taxon>
        <taxon>Bacillales</taxon>
        <taxon>Bacillaceae</taxon>
        <taxon>Virgibacillus</taxon>
    </lineage>
</organism>
<dbReference type="RefSeq" id="WP_390299707.1">
    <property type="nucleotide sequence ID" value="NZ_JBHSFU010000015.1"/>
</dbReference>
<dbReference type="EMBL" id="JBHSFU010000015">
    <property type="protein sequence ID" value="MFC4560145.1"/>
    <property type="molecule type" value="Genomic_DNA"/>
</dbReference>
<feature type="transmembrane region" description="Helical" evidence="1">
    <location>
        <begin position="12"/>
        <end position="32"/>
    </location>
</feature>
<keyword evidence="1" id="KW-0812">Transmembrane</keyword>
<dbReference type="Proteomes" id="UP001595989">
    <property type="component" value="Unassembled WGS sequence"/>
</dbReference>
<sequence length="191" mass="21868">MRNLIGDLPDMLILLILYGFLITGVIITVKLLKLLDNKKQNTNGKVIFLIAMLFNSLNFYIIFDLMTVSPQSSSGNGNPHIPYIFISFPLFLSFCIVLSKKIFDILLKKNGLLSLLVITITLTIGYLSIVFQLDFISNIQEKLYYPMNSWLHWWKDIHLNYLYFNSYTFLFGISVSGLTAGILALIKKRSL</sequence>
<keyword evidence="1" id="KW-0472">Membrane</keyword>
<name>A0ABV9DQ45_9BACI</name>
<feature type="transmembrane region" description="Helical" evidence="1">
    <location>
        <begin position="111"/>
        <end position="133"/>
    </location>
</feature>
<evidence type="ECO:0000256" key="1">
    <source>
        <dbReference type="SAM" id="Phobius"/>
    </source>
</evidence>
<keyword evidence="1" id="KW-1133">Transmembrane helix</keyword>